<reference evidence="1" key="1">
    <citation type="journal article" date="2014" name="Int. J. Syst. Evol. Microbiol.">
        <title>Complete genome sequence of Corynebacterium casei LMG S-19264T (=DSM 44701T), isolated from a smear-ripened cheese.</title>
        <authorList>
            <consortium name="US DOE Joint Genome Institute (JGI-PGF)"/>
            <person name="Walter F."/>
            <person name="Albersmeier A."/>
            <person name="Kalinowski J."/>
            <person name="Ruckert C."/>
        </authorList>
    </citation>
    <scope>NUCLEOTIDE SEQUENCE</scope>
    <source>
        <strain evidence="1">KCTC 42731</strain>
    </source>
</reference>
<dbReference type="AlphaFoldDB" id="A0A919EM89"/>
<proteinExistence type="predicted"/>
<dbReference type="Proteomes" id="UP000623842">
    <property type="component" value="Unassembled WGS sequence"/>
</dbReference>
<organism evidence="1 2">
    <name type="scientific">Thalassotalea marina</name>
    <dbReference type="NCBI Taxonomy" id="1673741"/>
    <lineage>
        <taxon>Bacteria</taxon>
        <taxon>Pseudomonadati</taxon>
        <taxon>Pseudomonadota</taxon>
        <taxon>Gammaproteobacteria</taxon>
        <taxon>Alteromonadales</taxon>
        <taxon>Colwelliaceae</taxon>
        <taxon>Thalassotalea</taxon>
    </lineage>
</organism>
<keyword evidence="2" id="KW-1185">Reference proteome</keyword>
<name>A0A919EM89_9GAMM</name>
<protein>
    <submittedName>
        <fullName evidence="1">Uncharacterized protein</fullName>
    </submittedName>
</protein>
<comment type="caution">
    <text evidence="1">The sequence shown here is derived from an EMBL/GenBank/DDBJ whole genome shotgun (WGS) entry which is preliminary data.</text>
</comment>
<evidence type="ECO:0000313" key="1">
    <source>
        <dbReference type="EMBL" id="GHF94423.1"/>
    </source>
</evidence>
<accession>A0A919EM89</accession>
<reference evidence="1" key="2">
    <citation type="submission" date="2020-09" db="EMBL/GenBank/DDBJ databases">
        <authorList>
            <person name="Sun Q."/>
            <person name="Kim S."/>
        </authorList>
    </citation>
    <scope>NUCLEOTIDE SEQUENCE</scope>
    <source>
        <strain evidence="1">KCTC 42731</strain>
    </source>
</reference>
<dbReference type="RefSeq" id="WP_189770703.1">
    <property type="nucleotide sequence ID" value="NZ_BNCK01000005.1"/>
</dbReference>
<sequence length="82" mass="8912">MIIDDKEIETLEELAAFITLVEQGGLGLENVAGIALATNNSDGRPFIAVLDDSHQLLLGRWVTQHVFENGKDLVRTGSGKIH</sequence>
<gene>
    <name evidence="1" type="ORF">GCM10017161_23330</name>
</gene>
<dbReference type="EMBL" id="BNCK01000005">
    <property type="protein sequence ID" value="GHF94423.1"/>
    <property type="molecule type" value="Genomic_DNA"/>
</dbReference>
<evidence type="ECO:0000313" key="2">
    <source>
        <dbReference type="Proteomes" id="UP000623842"/>
    </source>
</evidence>